<evidence type="ECO:0000313" key="5">
    <source>
        <dbReference type="EMBL" id="MBB6036909.1"/>
    </source>
</evidence>
<dbReference type="InterPro" id="IPR003439">
    <property type="entry name" value="ABC_transporter-like_ATP-bd"/>
</dbReference>
<dbReference type="CDD" id="cd03255">
    <property type="entry name" value="ABC_MJ0796_LolCDE_FtsE"/>
    <property type="match status" value="1"/>
</dbReference>
<dbReference type="GO" id="GO:0022857">
    <property type="term" value="F:transmembrane transporter activity"/>
    <property type="evidence" value="ECO:0007669"/>
    <property type="project" value="TreeGrafter"/>
</dbReference>
<name>A0A841FWP7_9ACTN</name>
<keyword evidence="1" id="KW-0813">Transport</keyword>
<proteinExistence type="predicted"/>
<reference evidence="5 6" key="1">
    <citation type="submission" date="2020-08" db="EMBL/GenBank/DDBJ databases">
        <title>Genomic Encyclopedia of Type Strains, Phase IV (KMG-IV): sequencing the most valuable type-strain genomes for metagenomic binning, comparative biology and taxonomic classification.</title>
        <authorList>
            <person name="Goeker M."/>
        </authorList>
    </citation>
    <scope>NUCLEOTIDE SEQUENCE [LARGE SCALE GENOMIC DNA]</scope>
    <source>
        <strain evidence="5 6">YIM 65646</strain>
    </source>
</reference>
<dbReference type="AlphaFoldDB" id="A0A841FWP7"/>
<dbReference type="InterPro" id="IPR017911">
    <property type="entry name" value="MacB-like_ATP-bd"/>
</dbReference>
<dbReference type="InterPro" id="IPR017871">
    <property type="entry name" value="ABC_transporter-like_CS"/>
</dbReference>
<dbReference type="InterPro" id="IPR003593">
    <property type="entry name" value="AAA+_ATPase"/>
</dbReference>
<sequence length="228" mass="24106">MLQVKDVVKRFKSGGEEIAAVDGVTLEIPDATFASIVGSSGSGKSTLLALMGALDAPTSGTIHVGGVDVTALSPGKQVAYRRSRIGFVFQQYNLVPNLTALENVMLPLEFDGVKGAERKDRALALLRQVGLSGAKLGRLPGKLSGGEQQRVSIARALANGPEVILADEPTGNLDSRNGKRIVTLLRDLVVAKKTTVVVVTHDRGVANRADITFSMRDGKIVHTKNRGV</sequence>
<gene>
    <name evidence="5" type="ORF">HNR73_004782</name>
</gene>
<dbReference type="RefSeq" id="WP_184789740.1">
    <property type="nucleotide sequence ID" value="NZ_BONT01000056.1"/>
</dbReference>
<dbReference type="EMBL" id="JACHGT010000010">
    <property type="protein sequence ID" value="MBB6036909.1"/>
    <property type="molecule type" value="Genomic_DNA"/>
</dbReference>
<dbReference type="GO" id="GO:0098796">
    <property type="term" value="C:membrane protein complex"/>
    <property type="evidence" value="ECO:0007669"/>
    <property type="project" value="UniProtKB-ARBA"/>
</dbReference>
<protein>
    <submittedName>
        <fullName evidence="5">Putative ABC transport system ATP-binding protein</fullName>
    </submittedName>
</protein>
<dbReference type="InterPro" id="IPR015854">
    <property type="entry name" value="ABC_transpr_LolD-like"/>
</dbReference>
<dbReference type="GO" id="GO:0005524">
    <property type="term" value="F:ATP binding"/>
    <property type="evidence" value="ECO:0007669"/>
    <property type="project" value="UniProtKB-KW"/>
</dbReference>
<dbReference type="Proteomes" id="UP000548476">
    <property type="component" value="Unassembled WGS sequence"/>
</dbReference>
<keyword evidence="2" id="KW-0547">Nucleotide-binding</keyword>
<dbReference type="Pfam" id="PF00005">
    <property type="entry name" value="ABC_tran"/>
    <property type="match status" value="1"/>
</dbReference>
<dbReference type="PROSITE" id="PS50893">
    <property type="entry name" value="ABC_TRANSPORTER_2"/>
    <property type="match status" value="1"/>
</dbReference>
<dbReference type="PANTHER" id="PTHR24220">
    <property type="entry name" value="IMPORT ATP-BINDING PROTEIN"/>
    <property type="match status" value="1"/>
</dbReference>
<keyword evidence="6" id="KW-1185">Reference proteome</keyword>
<accession>A0A841FWP7</accession>
<evidence type="ECO:0000256" key="1">
    <source>
        <dbReference type="ARBA" id="ARBA00022448"/>
    </source>
</evidence>
<comment type="caution">
    <text evidence="5">The sequence shown here is derived from an EMBL/GenBank/DDBJ whole genome shotgun (WGS) entry which is preliminary data.</text>
</comment>
<feature type="domain" description="ABC transporter" evidence="4">
    <location>
        <begin position="2"/>
        <end position="228"/>
    </location>
</feature>
<evidence type="ECO:0000259" key="4">
    <source>
        <dbReference type="PROSITE" id="PS50893"/>
    </source>
</evidence>
<evidence type="ECO:0000313" key="6">
    <source>
        <dbReference type="Proteomes" id="UP000548476"/>
    </source>
</evidence>
<dbReference type="PROSITE" id="PS00211">
    <property type="entry name" value="ABC_TRANSPORTER_1"/>
    <property type="match status" value="1"/>
</dbReference>
<dbReference type="InterPro" id="IPR027417">
    <property type="entry name" value="P-loop_NTPase"/>
</dbReference>
<dbReference type="Gene3D" id="3.40.50.300">
    <property type="entry name" value="P-loop containing nucleotide triphosphate hydrolases"/>
    <property type="match status" value="1"/>
</dbReference>
<dbReference type="SMART" id="SM00382">
    <property type="entry name" value="AAA"/>
    <property type="match status" value="1"/>
</dbReference>
<organism evidence="5 6">
    <name type="scientific">Phytomonospora endophytica</name>
    <dbReference type="NCBI Taxonomy" id="714109"/>
    <lineage>
        <taxon>Bacteria</taxon>
        <taxon>Bacillati</taxon>
        <taxon>Actinomycetota</taxon>
        <taxon>Actinomycetes</taxon>
        <taxon>Micromonosporales</taxon>
        <taxon>Micromonosporaceae</taxon>
        <taxon>Phytomonospora</taxon>
    </lineage>
</organism>
<evidence type="ECO:0000256" key="2">
    <source>
        <dbReference type="ARBA" id="ARBA00022741"/>
    </source>
</evidence>
<evidence type="ECO:0000256" key="3">
    <source>
        <dbReference type="ARBA" id="ARBA00022840"/>
    </source>
</evidence>
<dbReference type="GO" id="GO:0016887">
    <property type="term" value="F:ATP hydrolysis activity"/>
    <property type="evidence" value="ECO:0007669"/>
    <property type="project" value="InterPro"/>
</dbReference>
<keyword evidence="3 5" id="KW-0067">ATP-binding</keyword>
<dbReference type="GO" id="GO:0005886">
    <property type="term" value="C:plasma membrane"/>
    <property type="evidence" value="ECO:0007669"/>
    <property type="project" value="TreeGrafter"/>
</dbReference>
<dbReference type="FunFam" id="3.40.50.300:FF:000032">
    <property type="entry name" value="Export ABC transporter ATP-binding protein"/>
    <property type="match status" value="1"/>
</dbReference>
<dbReference type="SUPFAM" id="SSF52540">
    <property type="entry name" value="P-loop containing nucleoside triphosphate hydrolases"/>
    <property type="match status" value="1"/>
</dbReference>